<dbReference type="RefSeq" id="WP_207687478.1">
    <property type="nucleotide sequence ID" value="NZ_CP061799.1"/>
</dbReference>
<dbReference type="KEGG" id="dli:dnl_37800"/>
<dbReference type="Proteomes" id="UP000663720">
    <property type="component" value="Chromosome"/>
</dbReference>
<evidence type="ECO:0000313" key="1">
    <source>
        <dbReference type="EMBL" id="QTA81445.1"/>
    </source>
</evidence>
<organism evidence="1 2">
    <name type="scientific">Desulfonema limicola</name>
    <dbReference type="NCBI Taxonomy" id="45656"/>
    <lineage>
        <taxon>Bacteria</taxon>
        <taxon>Pseudomonadati</taxon>
        <taxon>Thermodesulfobacteriota</taxon>
        <taxon>Desulfobacteria</taxon>
        <taxon>Desulfobacterales</taxon>
        <taxon>Desulfococcaceae</taxon>
        <taxon>Desulfonema</taxon>
    </lineage>
</organism>
<dbReference type="EMBL" id="CP061799">
    <property type="protein sequence ID" value="QTA81445.1"/>
    <property type="molecule type" value="Genomic_DNA"/>
</dbReference>
<sequence length="79" mass="8939">MNIQSAEITIPNVRLNLNQLLTIIRHLDKPARIEVARVLTETGMDAELNELIYQLEAMPDKNISNDDIAKEIRAVRQSG</sequence>
<keyword evidence="2" id="KW-1185">Reference proteome</keyword>
<gene>
    <name evidence="1" type="ORF">dnl_37800</name>
</gene>
<protein>
    <submittedName>
        <fullName evidence="1">Uncharacterized protein</fullName>
    </submittedName>
</protein>
<reference evidence="1" key="1">
    <citation type="journal article" date="2021" name="Microb. Physiol.">
        <title>Proteogenomic Insights into the Physiology of Marine, Sulfate-Reducing, Filamentous Desulfonema limicola and Desulfonema magnum.</title>
        <authorList>
            <person name="Schnaars V."/>
            <person name="Wohlbrand L."/>
            <person name="Scheve S."/>
            <person name="Hinrichs C."/>
            <person name="Reinhardt R."/>
            <person name="Rabus R."/>
        </authorList>
    </citation>
    <scope>NUCLEOTIDE SEQUENCE</scope>
    <source>
        <strain evidence="1">5ac10</strain>
    </source>
</reference>
<evidence type="ECO:0000313" key="2">
    <source>
        <dbReference type="Proteomes" id="UP000663720"/>
    </source>
</evidence>
<proteinExistence type="predicted"/>
<dbReference type="AlphaFoldDB" id="A0A975B9W2"/>
<name>A0A975B9W2_9BACT</name>
<accession>A0A975B9W2</accession>